<dbReference type="Gene3D" id="1.10.1070.20">
    <property type="match status" value="1"/>
</dbReference>
<dbReference type="PANTHER" id="PTHR37419:SF1">
    <property type="entry name" value="SERINE_THREONINE-PROTEIN KINASE TOXIN HIPA"/>
    <property type="match status" value="1"/>
</dbReference>
<evidence type="ECO:0000256" key="4">
    <source>
        <dbReference type="SAM" id="MobiDB-lite"/>
    </source>
</evidence>
<accession>A0ABU5QXZ0</accession>
<comment type="caution">
    <text evidence="6">The sequence shown here is derived from an EMBL/GenBank/DDBJ whole genome shotgun (WGS) entry which is preliminary data.</text>
</comment>
<evidence type="ECO:0000256" key="3">
    <source>
        <dbReference type="ARBA" id="ARBA00022777"/>
    </source>
</evidence>
<evidence type="ECO:0000313" key="6">
    <source>
        <dbReference type="EMBL" id="MEA5358797.1"/>
    </source>
</evidence>
<feature type="compositionally biased region" description="Polar residues" evidence="4">
    <location>
        <begin position="8"/>
        <end position="19"/>
    </location>
</feature>
<keyword evidence="2" id="KW-0808">Transferase</keyword>
<keyword evidence="3" id="KW-0418">Kinase</keyword>
<gene>
    <name evidence="6" type="ORF">VA596_04570</name>
</gene>
<feature type="domain" description="HipA-like C-terminal" evidence="5">
    <location>
        <begin position="35"/>
        <end position="275"/>
    </location>
</feature>
<dbReference type="EMBL" id="JAYFSI010000001">
    <property type="protein sequence ID" value="MEA5358797.1"/>
    <property type="molecule type" value="Genomic_DNA"/>
</dbReference>
<evidence type="ECO:0000259" key="5">
    <source>
        <dbReference type="Pfam" id="PF07804"/>
    </source>
</evidence>
<evidence type="ECO:0000313" key="7">
    <source>
        <dbReference type="Proteomes" id="UP001304298"/>
    </source>
</evidence>
<name>A0ABU5QXZ0_9PSEU</name>
<dbReference type="InterPro" id="IPR052028">
    <property type="entry name" value="HipA_Ser/Thr_kinase"/>
</dbReference>
<keyword evidence="7" id="KW-1185">Reference proteome</keyword>
<dbReference type="Proteomes" id="UP001304298">
    <property type="component" value="Unassembled WGS sequence"/>
</dbReference>
<feature type="region of interest" description="Disordered" evidence="4">
    <location>
        <begin position="1"/>
        <end position="29"/>
    </location>
</feature>
<protein>
    <submittedName>
        <fullName evidence="6">HipA domain-containing protein</fullName>
    </submittedName>
</protein>
<proteinExistence type="inferred from homology"/>
<dbReference type="Pfam" id="PF07804">
    <property type="entry name" value="HipA_C"/>
    <property type="match status" value="1"/>
</dbReference>
<evidence type="ECO:0000256" key="1">
    <source>
        <dbReference type="ARBA" id="ARBA00010164"/>
    </source>
</evidence>
<reference evidence="6 7" key="1">
    <citation type="submission" date="2023-12" db="EMBL/GenBank/DDBJ databases">
        <title>Amycolatopsis sp. V23-08.</title>
        <authorList>
            <person name="Somphong A."/>
        </authorList>
    </citation>
    <scope>NUCLEOTIDE SEQUENCE [LARGE SCALE GENOMIC DNA]</scope>
    <source>
        <strain evidence="6 7">V23-08</strain>
    </source>
</reference>
<dbReference type="PANTHER" id="PTHR37419">
    <property type="entry name" value="SERINE/THREONINE-PROTEIN KINASE TOXIN HIPA"/>
    <property type="match status" value="1"/>
</dbReference>
<dbReference type="RefSeq" id="WP_323325645.1">
    <property type="nucleotide sequence ID" value="NZ_JAYFSI010000001.1"/>
</dbReference>
<comment type="similarity">
    <text evidence="1">Belongs to the HipA Ser/Thr kinase family.</text>
</comment>
<sequence>MELHPQEGDSSWNDSSSRNLPHHSADTESHPGWRISLAGVQLKFAMLSKDDRLTIPGFGEGSDWIVKLPDRQFSMLPQNEFAMMTLASRAGIDVPETKLVNRDQLYGLPSNVWPGGEEWAYAIRRFDRGRKRELIHIEDLAQVRNFYPGDKYKGNFETIASLIYRRHDTDSLREFARRIAFIVLISNGDAHLKNWSLIYRNERIPTLSPVYDLVSTDIYRAGTGEEDLGLKFGGTKRFEEVNLKTFQRLESRLNATEARLIDQVTETVEKIRSNWPEVAESFSLPAGLTQYLRKTIDARTKTLLRA</sequence>
<dbReference type="InterPro" id="IPR012893">
    <property type="entry name" value="HipA-like_C"/>
</dbReference>
<organism evidence="6 7">
    <name type="scientific">Amycolatopsis heterodermiae</name>
    <dbReference type="NCBI Taxonomy" id="3110235"/>
    <lineage>
        <taxon>Bacteria</taxon>
        <taxon>Bacillati</taxon>
        <taxon>Actinomycetota</taxon>
        <taxon>Actinomycetes</taxon>
        <taxon>Pseudonocardiales</taxon>
        <taxon>Pseudonocardiaceae</taxon>
        <taxon>Amycolatopsis</taxon>
    </lineage>
</organism>
<evidence type="ECO:0000256" key="2">
    <source>
        <dbReference type="ARBA" id="ARBA00022679"/>
    </source>
</evidence>